<dbReference type="AlphaFoldDB" id="A0A850LCP9"/>
<organism evidence="1 2">
    <name type="scientific">Ruegeria pomeroyi</name>
    <dbReference type="NCBI Taxonomy" id="89184"/>
    <lineage>
        <taxon>Bacteria</taxon>
        <taxon>Pseudomonadati</taxon>
        <taxon>Pseudomonadota</taxon>
        <taxon>Alphaproteobacteria</taxon>
        <taxon>Rhodobacterales</taxon>
        <taxon>Roseobacteraceae</taxon>
        <taxon>Ruegeria</taxon>
    </lineage>
</organism>
<gene>
    <name evidence="1" type="ORF">HW564_00555</name>
</gene>
<dbReference type="RefSeq" id="WP_011046282.1">
    <property type="nucleotide sequence ID" value="NZ_CP076685.1"/>
</dbReference>
<dbReference type="OMA" id="HAKSDWP"/>
<dbReference type="InterPro" id="IPR029033">
    <property type="entry name" value="His_PPase_superfam"/>
</dbReference>
<dbReference type="InterPro" id="IPR013078">
    <property type="entry name" value="His_Pase_superF_clade-1"/>
</dbReference>
<dbReference type="EMBL" id="JABXIY010000003">
    <property type="protein sequence ID" value="NVK95392.1"/>
    <property type="molecule type" value="Genomic_DNA"/>
</dbReference>
<dbReference type="CDD" id="cd07067">
    <property type="entry name" value="HP_PGM_like"/>
    <property type="match status" value="1"/>
</dbReference>
<dbReference type="Gene3D" id="3.40.50.1240">
    <property type="entry name" value="Phosphoglycerate mutase-like"/>
    <property type="match status" value="1"/>
</dbReference>
<accession>A0A850LCP9</accession>
<protein>
    <submittedName>
        <fullName evidence="1">Histidine phosphatase family protein</fullName>
    </submittedName>
</protein>
<dbReference type="PANTHER" id="PTHR47623">
    <property type="entry name" value="OS09G0287300 PROTEIN"/>
    <property type="match status" value="1"/>
</dbReference>
<dbReference type="PANTHER" id="PTHR47623:SF1">
    <property type="entry name" value="OS09G0287300 PROTEIN"/>
    <property type="match status" value="1"/>
</dbReference>
<evidence type="ECO:0000313" key="2">
    <source>
        <dbReference type="Proteomes" id="UP000565723"/>
    </source>
</evidence>
<dbReference type="SMART" id="SM00855">
    <property type="entry name" value="PGAM"/>
    <property type="match status" value="1"/>
</dbReference>
<comment type="caution">
    <text evidence="1">The sequence shown here is derived from an EMBL/GenBank/DDBJ whole genome shotgun (WGS) entry which is preliminary data.</text>
</comment>
<name>A0A850LCP9_9RHOB</name>
<dbReference type="Pfam" id="PF00300">
    <property type="entry name" value="His_Phos_1"/>
    <property type="match status" value="1"/>
</dbReference>
<dbReference type="SUPFAM" id="SSF53254">
    <property type="entry name" value="Phosphoglycerate mutase-like"/>
    <property type="match status" value="1"/>
</dbReference>
<evidence type="ECO:0000313" key="1">
    <source>
        <dbReference type="EMBL" id="NVK95392.1"/>
    </source>
</evidence>
<proteinExistence type="predicted"/>
<sequence length="169" mass="18831">MTRILILTRHAKSAWDDISLGDHERPLNKRGRRSAQAIGAWLRKRGYLPDQVISSDAVRTRETWTQMSAEMGQAGGDPTFTRSLYLAPAQHILANLRQASGRVVLLLGHNPGIAEFAGQIVDEAPAHARFFDYPTGATTVIEFARDTWGDIGWHQGEVLDFIVPRELTD</sequence>
<dbReference type="Proteomes" id="UP000565723">
    <property type="component" value="Unassembled WGS sequence"/>
</dbReference>
<reference evidence="1 2" key="1">
    <citation type="journal article" date="2020" name="Proc. Natl. Acad. Sci. U.S.A.">
        <title>Ecological drivers of bacterial community assembly in synthetic phycospheres.</title>
        <authorList>
            <person name="Fu H."/>
            <person name="Uchimiya M."/>
            <person name="Gore J."/>
            <person name="Moran M.A."/>
        </authorList>
    </citation>
    <scope>NUCLEOTIDE SEQUENCE [LARGE SCALE GENOMIC DNA]</scope>
    <source>
        <strain evidence="1">HF-Din03</strain>
    </source>
</reference>